<organism evidence="2 3">
    <name type="scientific">Hymenolepis diminuta</name>
    <name type="common">Rat tapeworm</name>
    <dbReference type="NCBI Taxonomy" id="6216"/>
    <lineage>
        <taxon>Eukaryota</taxon>
        <taxon>Metazoa</taxon>
        <taxon>Spiralia</taxon>
        <taxon>Lophotrochozoa</taxon>
        <taxon>Platyhelminthes</taxon>
        <taxon>Cestoda</taxon>
        <taxon>Eucestoda</taxon>
        <taxon>Cyclophyllidea</taxon>
        <taxon>Hymenolepididae</taxon>
        <taxon>Hymenolepis</taxon>
    </lineage>
</organism>
<reference evidence="2 3" key="1">
    <citation type="submission" date="2019-07" db="EMBL/GenBank/DDBJ databases">
        <authorList>
            <person name="Jastrzebski P J."/>
            <person name="Paukszto L."/>
            <person name="Jastrzebski P J."/>
        </authorList>
    </citation>
    <scope>NUCLEOTIDE SEQUENCE [LARGE SCALE GENOMIC DNA]</scope>
    <source>
        <strain evidence="2 3">WMS-il1</strain>
    </source>
</reference>
<evidence type="ECO:0000256" key="1">
    <source>
        <dbReference type="SAM" id="MobiDB-lite"/>
    </source>
</evidence>
<dbReference type="EMBL" id="CABIJS010000233">
    <property type="protein sequence ID" value="VUZ47412.1"/>
    <property type="molecule type" value="Genomic_DNA"/>
</dbReference>
<keyword evidence="3" id="KW-1185">Reference proteome</keyword>
<feature type="non-terminal residue" evidence="2">
    <location>
        <position position="86"/>
    </location>
</feature>
<evidence type="ECO:0000313" key="3">
    <source>
        <dbReference type="Proteomes" id="UP000321570"/>
    </source>
</evidence>
<gene>
    <name evidence="2" type="ORF">WMSIL1_LOCUS6960</name>
</gene>
<feature type="region of interest" description="Disordered" evidence="1">
    <location>
        <begin position="66"/>
        <end position="86"/>
    </location>
</feature>
<evidence type="ECO:0000313" key="2">
    <source>
        <dbReference type="EMBL" id="VUZ47412.1"/>
    </source>
</evidence>
<sequence length="86" mass="9877">MSNEEAFILSRMDFSTFKAAYDVTISFRSKARNSFRQSIVLKTNESNVNALYAVYSQLKSLIHSRGRAKYPASDHRPTRNSLEDIQ</sequence>
<dbReference type="Proteomes" id="UP000321570">
    <property type="component" value="Unassembled WGS sequence"/>
</dbReference>
<proteinExistence type="predicted"/>
<accession>A0A564YJF7</accession>
<name>A0A564YJF7_HYMDI</name>
<protein>
    <submittedName>
        <fullName evidence="2">Uncharacterized protein</fullName>
    </submittedName>
</protein>
<dbReference type="AlphaFoldDB" id="A0A564YJF7"/>